<comment type="subcellular location">
    <subcellularLocation>
        <location evidence="1">Membrane</location>
        <topology evidence="1">Multi-pass membrane protein</topology>
    </subcellularLocation>
</comment>
<feature type="transmembrane region" description="Helical" evidence="9">
    <location>
        <begin position="850"/>
        <end position="871"/>
    </location>
</feature>
<proteinExistence type="predicted"/>
<keyword evidence="3 9" id="KW-0812">Transmembrane</keyword>
<evidence type="ECO:0000256" key="2">
    <source>
        <dbReference type="ARBA" id="ARBA00022448"/>
    </source>
</evidence>
<feature type="chain" id="PRO_5044279133" description="ABC transporter domain-containing protein" evidence="10">
    <location>
        <begin position="17"/>
        <end position="1132"/>
    </location>
</feature>
<feature type="region of interest" description="Disordered" evidence="8">
    <location>
        <begin position="479"/>
        <end position="498"/>
    </location>
</feature>
<keyword evidence="2" id="KW-0813">Transport</keyword>
<evidence type="ECO:0000259" key="11">
    <source>
        <dbReference type="PROSITE" id="PS50893"/>
    </source>
</evidence>
<keyword evidence="5" id="KW-0067">ATP-binding</keyword>
<feature type="compositionally biased region" description="Pro residues" evidence="8">
    <location>
        <begin position="397"/>
        <end position="424"/>
    </location>
</feature>
<organism evidence="12 13">
    <name type="scientific">Prymnesium parvum</name>
    <name type="common">Toxic golden alga</name>
    <dbReference type="NCBI Taxonomy" id="97485"/>
    <lineage>
        <taxon>Eukaryota</taxon>
        <taxon>Haptista</taxon>
        <taxon>Haptophyta</taxon>
        <taxon>Prymnesiophyceae</taxon>
        <taxon>Prymnesiales</taxon>
        <taxon>Prymnesiaceae</taxon>
        <taxon>Prymnesium</taxon>
    </lineage>
</organism>
<feature type="region of interest" description="Disordered" evidence="8">
    <location>
        <begin position="395"/>
        <end position="424"/>
    </location>
</feature>
<dbReference type="GO" id="GO:0140359">
    <property type="term" value="F:ABC-type transporter activity"/>
    <property type="evidence" value="ECO:0007669"/>
    <property type="project" value="InterPro"/>
</dbReference>
<evidence type="ECO:0000256" key="9">
    <source>
        <dbReference type="SAM" id="Phobius"/>
    </source>
</evidence>
<dbReference type="Proteomes" id="UP001515480">
    <property type="component" value="Unassembled WGS sequence"/>
</dbReference>
<sequence length="1132" mass="122019">MQALLALLLAPRRAEAVVPPPLLDTHCAIQDPYECTATAGCGFCMSSFTCMVGDEDGPAPGLLPCETLPRCQTKYLCGWASSAAALDAQVAANPEEVSFHLLRQPRFPCNGTSPPRWDTLCEGGGQRHWEELTTQPIKDYVRFWGSQRCDCPAGRSGYTCGGCANHSGCAGGAYGCWLPGLQPMVERTTPTRLGCVIRDAAKQVGPGAWGMMAEYLLGFGSEAEVRLALGPDEVFVELRKAVDYPQSSLSWYTGEGCKGLASRVLSSVSFSGKATGGNVQMGRETCPTGLPGDFEWPWAAGTPCMHWTITGSADDFFDNPKPADGDFHNANGWLRYDDGAITSANLQPPFELYCVDVKEGTADVACALLFPQKLIGDEELTISLYCQLEGECRSTAPSPPATTPGSPPSPPAFPPPPPSPAPPFCDLPANKDLCAQRDTYFALFTPPAVAALAFVLALLIAWQRPRCHIRSEKAFSVEPIRARRSSSPPEAQGAAAPSSAEIAMAPNGSTYDAPLAAAPSSSEACELRWEQLSYRVAKHALLHPCSGAVGPGLWCLLGPSGSGKSTLLAVLCGRKSRGVVRGAVCIHGEPVAPADRRIDVGYVTQDDVLPPTSTVEEHLMFHASLRCHWLELPYQRHLVYHTLQQVNLLPKAESYIGDGYMRGLSGGEKRRVSIAVELLVLQARQGGLLLLDEPLSGLDSASARRVLQVLVECTSTAACAALLSVHQPTARFMKAMAGCVVMAPGGRLLYCGATRAADGGCALAAHFDGGGVRLKEWSALPAEAVLELIDERRPDAMARVAELAARMAADARPSPPPPRAWRRRGRAAALWRALLALGARHARLMLRHPLLLTANTLSTLLASGLSAWAFMHVDSTFNNGVLQRTGFLFFVGAYFLFTALVSISMWREERVLYFQERGAGCYGPLSYVVSRTFFDALTLRILPALIFSAITYPIVGLDYRRHGAVKAYSFIAALCLANLVGSAMFNCIGIACSSTAVAVLVAVLYALFTLLFCGFLVNANALGNLRWVANLSFLHYFCELIMTNELSGQTFDIQKMWAGEKSWPHPKPVSGDMILTDTLGYFGGSCWRLVESTADDSGVTACWFDLYIPAIWFVVAVVVSFLLLQFVVRDPH</sequence>
<dbReference type="Gene3D" id="3.40.50.300">
    <property type="entry name" value="P-loop containing nucleotide triphosphate hydrolases"/>
    <property type="match status" value="1"/>
</dbReference>
<protein>
    <recommendedName>
        <fullName evidence="11">ABC transporter domain-containing protein</fullName>
    </recommendedName>
</protein>
<name>A0AB34J5D1_PRYPA</name>
<evidence type="ECO:0000313" key="13">
    <source>
        <dbReference type="Proteomes" id="UP001515480"/>
    </source>
</evidence>
<feature type="transmembrane region" description="Helical" evidence="9">
    <location>
        <begin position="995"/>
        <end position="1017"/>
    </location>
</feature>
<dbReference type="InterPro" id="IPR027417">
    <property type="entry name" value="P-loop_NTPase"/>
</dbReference>
<dbReference type="GO" id="GO:0016020">
    <property type="term" value="C:membrane"/>
    <property type="evidence" value="ECO:0007669"/>
    <property type="project" value="UniProtKB-SubCell"/>
</dbReference>
<keyword evidence="10" id="KW-0732">Signal</keyword>
<dbReference type="InterPro" id="IPR013525">
    <property type="entry name" value="ABC2_TM"/>
</dbReference>
<comment type="caution">
    <text evidence="12">The sequence shown here is derived from an EMBL/GenBank/DDBJ whole genome shotgun (WGS) entry which is preliminary data.</text>
</comment>
<keyword evidence="6 9" id="KW-1133">Transmembrane helix</keyword>
<feature type="signal peptide" evidence="10">
    <location>
        <begin position="1"/>
        <end position="16"/>
    </location>
</feature>
<feature type="compositionally biased region" description="Low complexity" evidence="8">
    <location>
        <begin position="485"/>
        <end position="498"/>
    </location>
</feature>
<dbReference type="EMBL" id="JBGBPQ010000014">
    <property type="protein sequence ID" value="KAL1511432.1"/>
    <property type="molecule type" value="Genomic_DNA"/>
</dbReference>
<keyword evidence="7 9" id="KW-0472">Membrane</keyword>
<feature type="domain" description="ABC transporter" evidence="11">
    <location>
        <begin position="527"/>
        <end position="770"/>
    </location>
</feature>
<dbReference type="InterPro" id="IPR017871">
    <property type="entry name" value="ABC_transporter-like_CS"/>
</dbReference>
<evidence type="ECO:0000256" key="6">
    <source>
        <dbReference type="ARBA" id="ARBA00022989"/>
    </source>
</evidence>
<dbReference type="PROSITE" id="PS50893">
    <property type="entry name" value="ABC_TRANSPORTER_2"/>
    <property type="match status" value="1"/>
</dbReference>
<evidence type="ECO:0000313" key="12">
    <source>
        <dbReference type="EMBL" id="KAL1511432.1"/>
    </source>
</evidence>
<evidence type="ECO:0000256" key="10">
    <source>
        <dbReference type="SAM" id="SignalP"/>
    </source>
</evidence>
<feature type="transmembrane region" description="Helical" evidence="9">
    <location>
        <begin position="937"/>
        <end position="955"/>
    </location>
</feature>
<evidence type="ECO:0000256" key="3">
    <source>
        <dbReference type="ARBA" id="ARBA00022692"/>
    </source>
</evidence>
<keyword evidence="4" id="KW-0547">Nucleotide-binding</keyword>
<feature type="transmembrane region" description="Helical" evidence="9">
    <location>
        <begin position="967"/>
        <end position="988"/>
    </location>
</feature>
<evidence type="ECO:0000256" key="4">
    <source>
        <dbReference type="ARBA" id="ARBA00022741"/>
    </source>
</evidence>
<dbReference type="InterPro" id="IPR003439">
    <property type="entry name" value="ABC_transporter-like_ATP-bd"/>
</dbReference>
<dbReference type="GO" id="GO:0016887">
    <property type="term" value="F:ATP hydrolysis activity"/>
    <property type="evidence" value="ECO:0007669"/>
    <property type="project" value="InterPro"/>
</dbReference>
<reference evidence="12 13" key="1">
    <citation type="journal article" date="2024" name="Science">
        <title>Giant polyketide synthase enzymes in the biosynthesis of giant marine polyether toxins.</title>
        <authorList>
            <person name="Fallon T.R."/>
            <person name="Shende V.V."/>
            <person name="Wierzbicki I.H."/>
            <person name="Pendleton A.L."/>
            <person name="Watervoot N.F."/>
            <person name="Auber R.P."/>
            <person name="Gonzalez D.J."/>
            <person name="Wisecaver J.H."/>
            <person name="Moore B.S."/>
        </authorList>
    </citation>
    <scope>NUCLEOTIDE SEQUENCE [LARGE SCALE GENOMIC DNA]</scope>
    <source>
        <strain evidence="12 13">12B1</strain>
    </source>
</reference>
<dbReference type="GO" id="GO:0005524">
    <property type="term" value="F:ATP binding"/>
    <property type="evidence" value="ECO:0007669"/>
    <property type="project" value="UniProtKB-KW"/>
</dbReference>
<dbReference type="SUPFAM" id="SSF52540">
    <property type="entry name" value="P-loop containing nucleoside triphosphate hydrolases"/>
    <property type="match status" value="1"/>
</dbReference>
<dbReference type="Pfam" id="PF00005">
    <property type="entry name" value="ABC_tran"/>
    <property type="match status" value="1"/>
</dbReference>
<accession>A0AB34J5D1</accession>
<dbReference type="InterPro" id="IPR050352">
    <property type="entry name" value="ABCG_transporters"/>
</dbReference>
<keyword evidence="13" id="KW-1185">Reference proteome</keyword>
<evidence type="ECO:0000256" key="7">
    <source>
        <dbReference type="ARBA" id="ARBA00023136"/>
    </source>
</evidence>
<dbReference type="PANTHER" id="PTHR48041">
    <property type="entry name" value="ABC TRANSPORTER G FAMILY MEMBER 28"/>
    <property type="match status" value="1"/>
</dbReference>
<dbReference type="AlphaFoldDB" id="A0AB34J5D1"/>
<feature type="transmembrane region" description="Helical" evidence="9">
    <location>
        <begin position="440"/>
        <end position="462"/>
    </location>
</feature>
<dbReference type="SMART" id="SM00382">
    <property type="entry name" value="AAA"/>
    <property type="match status" value="1"/>
</dbReference>
<evidence type="ECO:0000256" key="5">
    <source>
        <dbReference type="ARBA" id="ARBA00022840"/>
    </source>
</evidence>
<dbReference type="PROSITE" id="PS00211">
    <property type="entry name" value="ABC_TRANSPORTER_1"/>
    <property type="match status" value="1"/>
</dbReference>
<feature type="transmembrane region" description="Helical" evidence="9">
    <location>
        <begin position="1106"/>
        <end position="1128"/>
    </location>
</feature>
<dbReference type="InterPro" id="IPR003593">
    <property type="entry name" value="AAA+_ATPase"/>
</dbReference>
<evidence type="ECO:0000256" key="8">
    <source>
        <dbReference type="SAM" id="MobiDB-lite"/>
    </source>
</evidence>
<evidence type="ECO:0000256" key="1">
    <source>
        <dbReference type="ARBA" id="ARBA00004141"/>
    </source>
</evidence>
<gene>
    <name evidence="12" type="ORF">AB1Y20_006231</name>
</gene>
<dbReference type="Pfam" id="PF01061">
    <property type="entry name" value="ABC2_membrane"/>
    <property type="match status" value="1"/>
</dbReference>
<feature type="transmembrane region" description="Helical" evidence="9">
    <location>
        <begin position="886"/>
        <end position="906"/>
    </location>
</feature>
<dbReference type="PANTHER" id="PTHR48041:SF2">
    <property type="entry name" value="ATP-DEPENDENT PERMEASE-RELATED"/>
    <property type="match status" value="1"/>
</dbReference>